<evidence type="ECO:0000313" key="2">
    <source>
        <dbReference type="Proteomes" id="UP001589683"/>
    </source>
</evidence>
<accession>A0ABV5JBI4</accession>
<reference evidence="1 2" key="1">
    <citation type="submission" date="2024-09" db="EMBL/GenBank/DDBJ databases">
        <authorList>
            <person name="Sun Q."/>
            <person name="Mori K."/>
        </authorList>
    </citation>
    <scope>NUCLEOTIDE SEQUENCE [LARGE SCALE GENOMIC DNA]</scope>
    <source>
        <strain evidence="1 2">CECT 8726</strain>
    </source>
</reference>
<evidence type="ECO:0000313" key="1">
    <source>
        <dbReference type="EMBL" id="MFB9230816.1"/>
    </source>
</evidence>
<sequence length="145" mass="16563">MTLRLEIGYRERITIADQMHVVDWVYSPSGRGNFSSKRGLRIEVILPGYRPIHGERPPVYLRLNLAKGDNPWLMNNHLLSKEPVGPDEAVCVEDIVNRYCRFATGGAWYIAHHQVSSGVKEHLYPSLDQLRSEVSALFDTFIEVN</sequence>
<dbReference type="Proteomes" id="UP001589683">
    <property type="component" value="Unassembled WGS sequence"/>
</dbReference>
<proteinExistence type="predicted"/>
<name>A0ABV5JBI4_9RHOB</name>
<dbReference type="EMBL" id="JBHMEA010000007">
    <property type="protein sequence ID" value="MFB9230816.1"/>
    <property type="molecule type" value="Genomic_DNA"/>
</dbReference>
<keyword evidence="2" id="KW-1185">Reference proteome</keyword>
<protein>
    <submittedName>
        <fullName evidence="1">Uncharacterized protein</fullName>
    </submittedName>
</protein>
<dbReference type="RefSeq" id="WP_213887305.1">
    <property type="nucleotide sequence ID" value="NZ_JAGFNU010000001.1"/>
</dbReference>
<gene>
    <name evidence="1" type="ORF">ACFFUT_03310</name>
</gene>
<comment type="caution">
    <text evidence="1">The sequence shown here is derived from an EMBL/GenBank/DDBJ whole genome shotgun (WGS) entry which is preliminary data.</text>
</comment>
<organism evidence="1 2">
    <name type="scientific">Pseudohalocynthiibacter aestuariivivens</name>
    <dbReference type="NCBI Taxonomy" id="1591409"/>
    <lineage>
        <taxon>Bacteria</taxon>
        <taxon>Pseudomonadati</taxon>
        <taxon>Pseudomonadota</taxon>
        <taxon>Alphaproteobacteria</taxon>
        <taxon>Rhodobacterales</taxon>
        <taxon>Paracoccaceae</taxon>
        <taxon>Pseudohalocynthiibacter</taxon>
    </lineage>
</organism>